<feature type="region of interest" description="Disordered" evidence="1">
    <location>
        <begin position="1"/>
        <end position="22"/>
    </location>
</feature>
<gene>
    <name evidence="2" type="ORF">LLUT_LOCUS1344</name>
</gene>
<evidence type="ECO:0000313" key="2">
    <source>
        <dbReference type="EMBL" id="CAL0300284.1"/>
    </source>
</evidence>
<accession>A0AAV1VTS4</accession>
<sequence length="183" mass="20475">MEDASGKKRARDDSSESWLDLSESKRLRDDLLEFFDEADLIPSTEDLDSIMKSLQDEISASPSPAPINVTSNSGESQPHIGYLLEASDDELGIPPPGDSSVKDGKKEDAELFRVSSDSSGFGELWQFEDHVTRYDSFDMGNGFGYMNNNTDYVAFDGLFDHSDLYYDSAEFSESWRHETMPAL</sequence>
<dbReference type="PANTHER" id="PTHR34539:SF19">
    <property type="entry name" value="T6J4.11 PROTEIN"/>
    <property type="match status" value="1"/>
</dbReference>
<dbReference type="EMBL" id="CAXHTB010000001">
    <property type="protein sequence ID" value="CAL0300284.1"/>
    <property type="molecule type" value="Genomic_DNA"/>
</dbReference>
<dbReference type="AlphaFoldDB" id="A0AAV1VTS4"/>
<comment type="caution">
    <text evidence="2">The sequence shown here is derived from an EMBL/GenBank/DDBJ whole genome shotgun (WGS) entry which is preliminary data.</text>
</comment>
<proteinExistence type="predicted"/>
<keyword evidence="3" id="KW-1185">Reference proteome</keyword>
<organism evidence="2 3">
    <name type="scientific">Lupinus luteus</name>
    <name type="common">European yellow lupine</name>
    <dbReference type="NCBI Taxonomy" id="3873"/>
    <lineage>
        <taxon>Eukaryota</taxon>
        <taxon>Viridiplantae</taxon>
        <taxon>Streptophyta</taxon>
        <taxon>Embryophyta</taxon>
        <taxon>Tracheophyta</taxon>
        <taxon>Spermatophyta</taxon>
        <taxon>Magnoliopsida</taxon>
        <taxon>eudicotyledons</taxon>
        <taxon>Gunneridae</taxon>
        <taxon>Pentapetalae</taxon>
        <taxon>rosids</taxon>
        <taxon>fabids</taxon>
        <taxon>Fabales</taxon>
        <taxon>Fabaceae</taxon>
        <taxon>Papilionoideae</taxon>
        <taxon>50 kb inversion clade</taxon>
        <taxon>genistoids sensu lato</taxon>
        <taxon>core genistoids</taxon>
        <taxon>Genisteae</taxon>
        <taxon>Lupinus</taxon>
    </lineage>
</organism>
<protein>
    <submittedName>
        <fullName evidence="2">Uncharacterized protein</fullName>
    </submittedName>
</protein>
<name>A0AAV1VTS4_LUPLU</name>
<dbReference type="Proteomes" id="UP001497480">
    <property type="component" value="Unassembled WGS sequence"/>
</dbReference>
<feature type="region of interest" description="Disordered" evidence="1">
    <location>
        <begin position="52"/>
        <end position="82"/>
    </location>
</feature>
<dbReference type="PANTHER" id="PTHR34539">
    <property type="entry name" value="T6J4.11 PROTEIN"/>
    <property type="match status" value="1"/>
</dbReference>
<feature type="compositionally biased region" description="Basic and acidic residues" evidence="1">
    <location>
        <begin position="1"/>
        <end position="14"/>
    </location>
</feature>
<feature type="compositionally biased region" description="Polar residues" evidence="1">
    <location>
        <begin position="56"/>
        <end position="76"/>
    </location>
</feature>
<evidence type="ECO:0000313" key="3">
    <source>
        <dbReference type="Proteomes" id="UP001497480"/>
    </source>
</evidence>
<reference evidence="2 3" key="1">
    <citation type="submission" date="2024-03" db="EMBL/GenBank/DDBJ databases">
        <authorList>
            <person name="Martinez-Hernandez J."/>
        </authorList>
    </citation>
    <scope>NUCLEOTIDE SEQUENCE [LARGE SCALE GENOMIC DNA]</scope>
</reference>
<evidence type="ECO:0000256" key="1">
    <source>
        <dbReference type="SAM" id="MobiDB-lite"/>
    </source>
</evidence>